<evidence type="ECO:0000256" key="9">
    <source>
        <dbReference type="ARBA" id="ARBA00023136"/>
    </source>
</evidence>
<dbReference type="KEGG" id="rvi:RVIR1_10130"/>
<keyword evidence="10 11" id="KW-0961">Cell wall biogenesis/degradation</keyword>
<evidence type="ECO:0000256" key="8">
    <source>
        <dbReference type="ARBA" id="ARBA00022989"/>
    </source>
</evidence>
<feature type="transmembrane region" description="Helical" evidence="11">
    <location>
        <begin position="277"/>
        <end position="298"/>
    </location>
</feature>
<dbReference type="EC" id="2.4.99.28" evidence="11"/>
<keyword evidence="3 11" id="KW-0328">Glycosyltransferase</keyword>
<feature type="transmembrane region" description="Helical" evidence="11">
    <location>
        <begin position="189"/>
        <end position="208"/>
    </location>
</feature>
<feature type="transmembrane region" description="Helical" evidence="11">
    <location>
        <begin position="26"/>
        <end position="44"/>
    </location>
</feature>
<feature type="transmembrane region" description="Helical" evidence="11">
    <location>
        <begin position="80"/>
        <end position="101"/>
    </location>
</feature>
<proteinExistence type="inferred from homology"/>
<dbReference type="InterPro" id="IPR011923">
    <property type="entry name" value="RodA/MrdB"/>
</dbReference>
<evidence type="ECO:0000256" key="1">
    <source>
        <dbReference type="ARBA" id="ARBA00004141"/>
    </source>
</evidence>
<keyword evidence="6 11" id="KW-0133">Cell shape</keyword>
<keyword evidence="2 11" id="KW-1003">Cell membrane</keyword>
<comment type="similarity">
    <text evidence="11">Belongs to the SEDS family. MrdB/RodA subfamily.</text>
</comment>
<reference evidence="12 13" key="1">
    <citation type="submission" date="2017-03" db="EMBL/GenBank/DDBJ databases">
        <title>The genome sequence of Candidatus Rickettsiella viridis.</title>
        <authorList>
            <person name="Nikoh N."/>
            <person name="Tsuchida T."/>
            <person name="Yamaguchi K."/>
            <person name="Maeda T."/>
            <person name="Shigenobu S."/>
            <person name="Fukatsu T."/>
        </authorList>
    </citation>
    <scope>NUCLEOTIDE SEQUENCE [LARGE SCALE GENOMIC DNA]</scope>
    <source>
        <strain evidence="12 13">Ap-RA04</strain>
    </source>
</reference>
<keyword evidence="8 11" id="KW-1133">Transmembrane helix</keyword>
<feature type="transmembrane region" description="Helical" evidence="11">
    <location>
        <begin position="143"/>
        <end position="160"/>
    </location>
</feature>
<keyword evidence="11" id="KW-0997">Cell inner membrane</keyword>
<evidence type="ECO:0000256" key="6">
    <source>
        <dbReference type="ARBA" id="ARBA00022960"/>
    </source>
</evidence>
<keyword evidence="7 11" id="KW-0573">Peptidoglycan synthesis</keyword>
<evidence type="ECO:0000256" key="11">
    <source>
        <dbReference type="HAMAP-Rule" id="MF_02079"/>
    </source>
</evidence>
<evidence type="ECO:0000313" key="13">
    <source>
        <dbReference type="Proteomes" id="UP000282483"/>
    </source>
</evidence>
<evidence type="ECO:0000256" key="4">
    <source>
        <dbReference type="ARBA" id="ARBA00022679"/>
    </source>
</evidence>
<keyword evidence="9 11" id="KW-0472">Membrane</keyword>
<dbReference type="PANTHER" id="PTHR30474">
    <property type="entry name" value="CELL CYCLE PROTEIN"/>
    <property type="match status" value="1"/>
</dbReference>
<name>A0A2Z5UWN0_9COXI</name>
<dbReference type="HAMAP" id="MF_02079">
    <property type="entry name" value="PGT_RodA"/>
    <property type="match status" value="1"/>
</dbReference>
<dbReference type="Pfam" id="PF01098">
    <property type="entry name" value="FTSW_RODA_SPOVE"/>
    <property type="match status" value="1"/>
</dbReference>
<evidence type="ECO:0000256" key="5">
    <source>
        <dbReference type="ARBA" id="ARBA00022692"/>
    </source>
</evidence>
<protein>
    <recommendedName>
        <fullName evidence="11">Peptidoglycan glycosyltransferase MrdB</fullName>
        <shortName evidence="11">PGT</shortName>
        <ecNumber evidence="11">2.4.99.28</ecNumber>
    </recommendedName>
    <alternativeName>
        <fullName evidence="11">Cell elongation protein RodA</fullName>
    </alternativeName>
    <alternativeName>
        <fullName evidence="11">Cell wall polymerase</fullName>
    </alternativeName>
    <alternativeName>
        <fullName evidence="11">Peptidoglycan polymerase</fullName>
        <shortName evidence="11">PG polymerase</shortName>
    </alternativeName>
</protein>
<keyword evidence="13" id="KW-1185">Reference proteome</keyword>
<comment type="catalytic activity">
    <reaction evidence="11">
        <text>[GlcNAc-(1-&gt;4)-Mur2Ac(oyl-L-Ala-gamma-D-Glu-L-Lys-D-Ala-D-Ala)](n)-di-trans,octa-cis-undecaprenyl diphosphate + beta-D-GlcNAc-(1-&gt;4)-Mur2Ac(oyl-L-Ala-gamma-D-Glu-L-Lys-D-Ala-D-Ala)-di-trans,octa-cis-undecaprenyl diphosphate = [GlcNAc-(1-&gt;4)-Mur2Ac(oyl-L-Ala-gamma-D-Glu-L-Lys-D-Ala-D-Ala)](n+1)-di-trans,octa-cis-undecaprenyl diphosphate + di-trans,octa-cis-undecaprenyl diphosphate + H(+)</text>
        <dbReference type="Rhea" id="RHEA:23708"/>
        <dbReference type="Rhea" id="RHEA-COMP:9602"/>
        <dbReference type="Rhea" id="RHEA-COMP:9603"/>
        <dbReference type="ChEBI" id="CHEBI:15378"/>
        <dbReference type="ChEBI" id="CHEBI:58405"/>
        <dbReference type="ChEBI" id="CHEBI:60033"/>
        <dbReference type="ChEBI" id="CHEBI:78435"/>
        <dbReference type="EC" id="2.4.99.28"/>
    </reaction>
</comment>
<dbReference type="UniPathway" id="UPA00219"/>
<organism evidence="12 13">
    <name type="scientific">Candidatus Rickettsiella viridis</name>
    <dbReference type="NCBI Taxonomy" id="676208"/>
    <lineage>
        <taxon>Bacteria</taxon>
        <taxon>Pseudomonadati</taxon>
        <taxon>Pseudomonadota</taxon>
        <taxon>Gammaproteobacteria</taxon>
        <taxon>Legionellales</taxon>
        <taxon>Coxiellaceae</taxon>
        <taxon>Rickettsiella</taxon>
    </lineage>
</organism>
<dbReference type="GO" id="GO:0071555">
    <property type="term" value="P:cell wall organization"/>
    <property type="evidence" value="ECO:0007669"/>
    <property type="project" value="UniProtKB-KW"/>
</dbReference>
<dbReference type="GO" id="GO:0009252">
    <property type="term" value="P:peptidoglycan biosynthetic process"/>
    <property type="evidence" value="ECO:0007669"/>
    <property type="project" value="UniProtKB-UniRule"/>
</dbReference>
<sequence>MYEIQGYHRRFSRHGIKEFFHMDKPLLIGLLSLVIIGLFILYSASNQSLELVSKQALRMLFAFTIMIIFAQIPPTVYRTWAPWIFIISFLLIVAVLLIGVVGKGAQRWLNLWLFQFQPSELMKLSVPLMLAWYLHDKSLPPSFLNLLVLLAIVLVPTLFVVKQPDLGTALLIAISGFSVILLAGISVRLLLLGGLLILVIAPIGWHFMHDYQKLRVLTFLNPERDPLGAGYHIIQSKIAIGAGGFSGKGWLQGTQSHLQFLPEHTTDFIFAVCGEEFGLIGSIVLLALYFWVTFRGLYISMKAQDTFSRLLGGGLSLSFFIAAFVNIGMVSGLLPVVGVPLPLISYGGTSLITLIAGFGILMSIQTHRKLVGN</sequence>
<keyword evidence="5 11" id="KW-0812">Transmembrane</keyword>
<evidence type="ECO:0000256" key="2">
    <source>
        <dbReference type="ARBA" id="ARBA00022475"/>
    </source>
</evidence>
<evidence type="ECO:0000256" key="10">
    <source>
        <dbReference type="ARBA" id="ARBA00023316"/>
    </source>
</evidence>
<dbReference type="AlphaFoldDB" id="A0A2Z5UWN0"/>
<dbReference type="EMBL" id="AP018005">
    <property type="protein sequence ID" value="BBB15485.1"/>
    <property type="molecule type" value="Genomic_DNA"/>
</dbReference>
<dbReference type="GO" id="GO:0008955">
    <property type="term" value="F:peptidoglycan glycosyltransferase activity"/>
    <property type="evidence" value="ECO:0007669"/>
    <property type="project" value="UniProtKB-UniRule"/>
</dbReference>
<dbReference type="InterPro" id="IPR001182">
    <property type="entry name" value="FtsW/RodA"/>
</dbReference>
<feature type="transmembrane region" description="Helical" evidence="11">
    <location>
        <begin position="310"/>
        <end position="337"/>
    </location>
</feature>
<comment type="function">
    <text evidence="11">Peptidoglycan polymerase that is essential for cell wall elongation.</text>
</comment>
<accession>A0A2Z5UWN0</accession>
<gene>
    <name evidence="11 12" type="primary">rodA</name>
    <name evidence="11" type="synonym">mrdB</name>
    <name evidence="12" type="ORF">RVIR1_10130</name>
</gene>
<dbReference type="NCBIfam" id="TIGR02210">
    <property type="entry name" value="rodA_shape"/>
    <property type="match status" value="1"/>
</dbReference>
<dbReference type="Proteomes" id="UP000282483">
    <property type="component" value="Chromosome"/>
</dbReference>
<feature type="transmembrane region" description="Helical" evidence="11">
    <location>
        <begin position="343"/>
        <end position="364"/>
    </location>
</feature>
<dbReference type="InterPro" id="IPR018365">
    <property type="entry name" value="Cell_cycle_FtsW-rel_CS"/>
</dbReference>
<dbReference type="OrthoDB" id="9768187at2"/>
<dbReference type="GO" id="GO:0005886">
    <property type="term" value="C:plasma membrane"/>
    <property type="evidence" value="ECO:0007669"/>
    <property type="project" value="UniProtKB-SubCell"/>
</dbReference>
<keyword evidence="4 11" id="KW-0808">Transferase</keyword>
<feature type="transmembrane region" description="Helical" evidence="11">
    <location>
        <begin position="166"/>
        <end position="184"/>
    </location>
</feature>
<dbReference type="GO" id="GO:0015648">
    <property type="term" value="F:lipid-linked peptidoglycan transporter activity"/>
    <property type="evidence" value="ECO:0007669"/>
    <property type="project" value="TreeGrafter"/>
</dbReference>
<comment type="pathway">
    <text evidence="11">Cell wall biogenesis; peptidoglycan biosynthesis.</text>
</comment>
<dbReference type="PROSITE" id="PS00428">
    <property type="entry name" value="FTSW_RODA_SPOVE"/>
    <property type="match status" value="1"/>
</dbReference>
<dbReference type="GO" id="GO:0008360">
    <property type="term" value="P:regulation of cell shape"/>
    <property type="evidence" value="ECO:0007669"/>
    <property type="project" value="UniProtKB-KW"/>
</dbReference>
<dbReference type="GO" id="GO:0032153">
    <property type="term" value="C:cell division site"/>
    <property type="evidence" value="ECO:0007669"/>
    <property type="project" value="TreeGrafter"/>
</dbReference>
<dbReference type="PANTHER" id="PTHR30474:SF1">
    <property type="entry name" value="PEPTIDOGLYCAN GLYCOSYLTRANSFERASE MRDB"/>
    <property type="match status" value="1"/>
</dbReference>
<feature type="transmembrane region" description="Helical" evidence="11">
    <location>
        <begin position="56"/>
        <end position="74"/>
    </location>
</feature>
<evidence type="ECO:0000313" key="12">
    <source>
        <dbReference type="EMBL" id="BBB15485.1"/>
    </source>
</evidence>
<evidence type="ECO:0000256" key="7">
    <source>
        <dbReference type="ARBA" id="ARBA00022984"/>
    </source>
</evidence>
<dbReference type="GO" id="GO:0051301">
    <property type="term" value="P:cell division"/>
    <property type="evidence" value="ECO:0007669"/>
    <property type="project" value="InterPro"/>
</dbReference>
<comment type="subcellular location">
    <subcellularLocation>
        <location evidence="11">Cell inner membrane</location>
        <topology evidence="11">Multi-pass membrane protein</topology>
    </subcellularLocation>
    <subcellularLocation>
        <location evidence="1">Membrane</location>
        <topology evidence="1">Multi-pass membrane protein</topology>
    </subcellularLocation>
</comment>
<dbReference type="RefSeq" id="WP_126322950.1">
    <property type="nucleotide sequence ID" value="NZ_AP018005.1"/>
</dbReference>
<evidence type="ECO:0000256" key="3">
    <source>
        <dbReference type="ARBA" id="ARBA00022676"/>
    </source>
</evidence>